<dbReference type="InterPro" id="IPR003018">
    <property type="entry name" value="GAF"/>
</dbReference>
<keyword evidence="7" id="KW-0614">Plasmid</keyword>
<evidence type="ECO:0000313" key="7">
    <source>
        <dbReference type="EMBL" id="APX98493.1"/>
    </source>
</evidence>
<evidence type="ECO:0000256" key="1">
    <source>
        <dbReference type="ARBA" id="ARBA00023015"/>
    </source>
</evidence>
<dbReference type="PANTHER" id="PTHR34236:SF1">
    <property type="entry name" value="DIMETHYL SULFOXIDE REDUCTASE TRANSCRIPTIONAL ACTIVATOR"/>
    <property type="match status" value="1"/>
</dbReference>
<dbReference type="Pfam" id="PF01590">
    <property type="entry name" value="GAF"/>
    <property type="match status" value="1"/>
</dbReference>
<evidence type="ECO:0008006" key="9">
    <source>
        <dbReference type="Google" id="ProtNLM"/>
    </source>
</evidence>
<feature type="region of interest" description="Disordered" evidence="3">
    <location>
        <begin position="1"/>
        <end position="22"/>
    </location>
</feature>
<dbReference type="KEGG" id="hda:BB347_17400"/>
<reference evidence="7 8" key="1">
    <citation type="submission" date="2017-01" db="EMBL/GenBank/DDBJ databases">
        <title>Complete genome sequence of Haloterrigena daqingensis type strain (JX313T).</title>
        <authorList>
            <person name="Shuang W."/>
        </authorList>
    </citation>
    <scope>NUCLEOTIDE SEQUENCE [LARGE SCALE GENOMIC DNA]</scope>
    <source>
        <strain evidence="8">JX313</strain>
        <plasmid evidence="8">Plasmid unnamed2</plasmid>
    </source>
</reference>
<evidence type="ECO:0000256" key="2">
    <source>
        <dbReference type="ARBA" id="ARBA00023163"/>
    </source>
</evidence>
<dbReference type="Pfam" id="PF04967">
    <property type="entry name" value="HTH_10"/>
    <property type="match status" value="1"/>
</dbReference>
<dbReference type="AlphaFoldDB" id="A0A1P8RIL4"/>
<sequence>MSTAAPSRNSPSRTTTQPSLRTPFVSAIRTREMQVIEDIVTDARSGSCREITLEQGARSCFSIPLTYDESVYGVLVVYGRSPAENWDTDILAEFGQTIAHTINAVETRSSFQADSVVELTLHSTAADTPLCRLAQAIDSKLEFEGLVSGTDDVATVFFTVPGVAPEQVVTAGKDVLGITEVTSLVERDDAPLFKARLSEPSLAGLVLNQNATVRSLRVDAGTATVVVDLPGSASVRTFVDSLAQEVPDLELLSRRTRTREPGATLQSTILERLTPRQQEVLQLAYRSGYFEMPRVQTGKELADHPSLAKRETTRQRRLIETSIREE</sequence>
<dbReference type="Gene3D" id="3.30.450.40">
    <property type="match status" value="1"/>
</dbReference>
<geneLocation type="plasmid" evidence="7">
    <name>unnamed2</name>
</geneLocation>
<evidence type="ECO:0000259" key="4">
    <source>
        <dbReference type="Pfam" id="PF01590"/>
    </source>
</evidence>
<dbReference type="InterPro" id="IPR031803">
    <property type="entry name" value="BAT_GAF/HTH-assoc"/>
</dbReference>
<feature type="domain" description="HTH bat-type" evidence="5">
    <location>
        <begin position="273"/>
        <end position="309"/>
    </location>
</feature>
<dbReference type="EMBL" id="CP019329">
    <property type="protein sequence ID" value="APX98493.1"/>
    <property type="molecule type" value="Genomic_DNA"/>
</dbReference>
<evidence type="ECO:0000313" key="8">
    <source>
        <dbReference type="Proteomes" id="UP000187321"/>
    </source>
</evidence>
<organism evidence="7 8">
    <name type="scientific">Natronorubrum daqingense</name>
    <dbReference type="NCBI Taxonomy" id="588898"/>
    <lineage>
        <taxon>Archaea</taxon>
        <taxon>Methanobacteriati</taxon>
        <taxon>Methanobacteriota</taxon>
        <taxon>Stenosarchaea group</taxon>
        <taxon>Halobacteria</taxon>
        <taxon>Halobacteriales</taxon>
        <taxon>Natrialbaceae</taxon>
        <taxon>Natronorubrum</taxon>
    </lineage>
</organism>
<dbReference type="Proteomes" id="UP000187321">
    <property type="component" value="Plasmid unnamed2"/>
</dbReference>
<dbReference type="SUPFAM" id="SSF55781">
    <property type="entry name" value="GAF domain-like"/>
    <property type="match status" value="1"/>
</dbReference>
<feature type="domain" description="Bacterioopsin transcriptional activator GAF and HTH associated" evidence="6">
    <location>
        <begin position="114"/>
        <end position="261"/>
    </location>
</feature>
<accession>A0A1P8RIL4</accession>
<keyword evidence="2" id="KW-0804">Transcription</keyword>
<dbReference type="OrthoDB" id="342253at2157"/>
<dbReference type="Pfam" id="PF15915">
    <property type="entry name" value="BAT"/>
    <property type="match status" value="1"/>
</dbReference>
<evidence type="ECO:0000256" key="3">
    <source>
        <dbReference type="SAM" id="MobiDB-lite"/>
    </source>
</evidence>
<feature type="domain" description="GAF" evidence="4">
    <location>
        <begin position="20"/>
        <end position="101"/>
    </location>
</feature>
<gene>
    <name evidence="7" type="ORF">BB347_17400</name>
</gene>
<name>A0A1P8RIL4_9EURY</name>
<dbReference type="InterPro" id="IPR007050">
    <property type="entry name" value="HTH_bacterioopsin"/>
</dbReference>
<evidence type="ECO:0000259" key="6">
    <source>
        <dbReference type="Pfam" id="PF15915"/>
    </source>
</evidence>
<protein>
    <recommendedName>
        <fullName evidence="9">GAF domain-containing protein</fullName>
    </recommendedName>
</protein>
<proteinExistence type="predicted"/>
<feature type="compositionally biased region" description="Polar residues" evidence="3">
    <location>
        <begin position="1"/>
        <end position="20"/>
    </location>
</feature>
<evidence type="ECO:0000259" key="5">
    <source>
        <dbReference type="Pfam" id="PF04967"/>
    </source>
</evidence>
<dbReference type="InterPro" id="IPR029016">
    <property type="entry name" value="GAF-like_dom_sf"/>
</dbReference>
<dbReference type="PANTHER" id="PTHR34236">
    <property type="entry name" value="DIMETHYL SULFOXIDE REDUCTASE TRANSCRIPTIONAL ACTIVATOR"/>
    <property type="match status" value="1"/>
</dbReference>
<keyword evidence="1" id="KW-0805">Transcription regulation</keyword>